<protein>
    <submittedName>
        <fullName evidence="1">Uncharacterized protein</fullName>
    </submittedName>
</protein>
<gene>
    <name evidence="1" type="ORF">S12H4_60167</name>
</gene>
<accession>X1VU26</accession>
<dbReference type="AlphaFoldDB" id="X1VU26"/>
<evidence type="ECO:0000313" key="1">
    <source>
        <dbReference type="EMBL" id="GAJ21031.1"/>
    </source>
</evidence>
<comment type="caution">
    <text evidence="1">The sequence shown here is derived from an EMBL/GenBank/DDBJ whole genome shotgun (WGS) entry which is preliminary data.</text>
</comment>
<dbReference type="EMBL" id="BARW01039526">
    <property type="protein sequence ID" value="GAJ21031.1"/>
    <property type="molecule type" value="Genomic_DNA"/>
</dbReference>
<organism evidence="1">
    <name type="scientific">marine sediment metagenome</name>
    <dbReference type="NCBI Taxonomy" id="412755"/>
    <lineage>
        <taxon>unclassified sequences</taxon>
        <taxon>metagenomes</taxon>
        <taxon>ecological metagenomes</taxon>
    </lineage>
</organism>
<feature type="non-terminal residue" evidence="1">
    <location>
        <position position="1"/>
    </location>
</feature>
<proteinExistence type="predicted"/>
<sequence>KFDLLAISTHTDDWLENWEATIVTDYLTIPELREKRGY</sequence>
<reference evidence="1" key="1">
    <citation type="journal article" date="2014" name="Front. Microbiol.">
        <title>High frequency of phylogenetically diverse reductive dehalogenase-homologous genes in deep subseafloor sedimentary metagenomes.</title>
        <authorList>
            <person name="Kawai M."/>
            <person name="Futagami T."/>
            <person name="Toyoda A."/>
            <person name="Takaki Y."/>
            <person name="Nishi S."/>
            <person name="Hori S."/>
            <person name="Arai W."/>
            <person name="Tsubouchi T."/>
            <person name="Morono Y."/>
            <person name="Uchiyama I."/>
            <person name="Ito T."/>
            <person name="Fujiyama A."/>
            <person name="Inagaki F."/>
            <person name="Takami H."/>
        </authorList>
    </citation>
    <scope>NUCLEOTIDE SEQUENCE</scope>
    <source>
        <strain evidence="1">Expedition CK06-06</strain>
    </source>
</reference>
<name>X1VU26_9ZZZZ</name>